<name>A0A2A4HJI2_9GAMM</name>
<evidence type="ECO:0000256" key="1">
    <source>
        <dbReference type="ARBA" id="ARBA00004924"/>
    </source>
</evidence>
<keyword evidence="3" id="KW-0808">Transferase</keyword>
<evidence type="ECO:0000259" key="2">
    <source>
        <dbReference type="SMART" id="SM01006"/>
    </source>
</evidence>
<dbReference type="PANTHER" id="PTHR31438:SF1">
    <property type="entry name" value="LYSINE N-ACYLTRANSFERASE C17G9.06C-RELATED"/>
    <property type="match status" value="1"/>
</dbReference>
<gene>
    <name evidence="3" type="ORF">CPA45_17865</name>
</gene>
<dbReference type="Gene3D" id="3.40.630.30">
    <property type="match status" value="1"/>
</dbReference>
<dbReference type="Pfam" id="PF13523">
    <property type="entry name" value="Acetyltransf_8"/>
    <property type="match status" value="1"/>
</dbReference>
<accession>A0A2A4HJI2</accession>
<dbReference type="EMBL" id="NWUX01000021">
    <property type="protein sequence ID" value="PCF94253.1"/>
    <property type="molecule type" value="Genomic_DNA"/>
</dbReference>
<dbReference type="GO" id="GO:0019290">
    <property type="term" value="P:siderophore biosynthetic process"/>
    <property type="evidence" value="ECO:0007669"/>
    <property type="project" value="InterPro"/>
</dbReference>
<dbReference type="SUPFAM" id="SSF55729">
    <property type="entry name" value="Acyl-CoA N-acyltransferases (Nat)"/>
    <property type="match status" value="1"/>
</dbReference>
<dbReference type="OrthoDB" id="9087497at2"/>
<comment type="pathway">
    <text evidence="1">Siderophore biosynthesis.</text>
</comment>
<dbReference type="GO" id="GO:0016410">
    <property type="term" value="F:N-acyltransferase activity"/>
    <property type="evidence" value="ECO:0007669"/>
    <property type="project" value="TreeGrafter"/>
</dbReference>
<evidence type="ECO:0000313" key="3">
    <source>
        <dbReference type="EMBL" id="PCF94253.1"/>
    </source>
</evidence>
<comment type="caution">
    <text evidence="3">The sequence shown here is derived from an EMBL/GenBank/DDBJ whole genome shotgun (WGS) entry which is preliminary data.</text>
</comment>
<dbReference type="PANTHER" id="PTHR31438">
    <property type="entry name" value="LYSINE N-ACYLTRANSFERASE C17G9.06C-RELATED"/>
    <property type="match status" value="1"/>
</dbReference>
<reference evidence="4" key="1">
    <citation type="submission" date="2017-09" db="EMBL/GenBank/DDBJ databases">
        <authorList>
            <person name="Cho G.-S."/>
            <person name="Oguntoyinbo F.A."/>
            <person name="Cnockaert M."/>
            <person name="Kabisch J."/>
            <person name="Neve H."/>
            <person name="Bockelmann W."/>
            <person name="Wenning M."/>
            <person name="Franz C.M."/>
            <person name="Vandamme P."/>
        </authorList>
    </citation>
    <scope>NUCLEOTIDE SEQUENCE [LARGE SCALE GENOMIC DNA]</scope>
    <source>
        <strain evidence="4">MBT G8648</strain>
    </source>
</reference>
<evidence type="ECO:0000313" key="4">
    <source>
        <dbReference type="Proteomes" id="UP000218677"/>
    </source>
</evidence>
<organism evidence="3 4">
    <name type="scientific">Vreelandella nigrificans</name>
    <dbReference type="NCBI Taxonomy" id="2042704"/>
    <lineage>
        <taxon>Bacteria</taxon>
        <taxon>Pseudomonadati</taxon>
        <taxon>Pseudomonadota</taxon>
        <taxon>Gammaproteobacteria</taxon>
        <taxon>Oceanospirillales</taxon>
        <taxon>Halomonadaceae</taxon>
        <taxon>Vreelandella</taxon>
    </lineage>
</organism>
<feature type="domain" description="Acyltransferase MbtK/IucB-like conserved" evidence="2">
    <location>
        <begin position="207"/>
        <end position="253"/>
    </location>
</feature>
<dbReference type="AlphaFoldDB" id="A0A2A4HJI2"/>
<dbReference type="Proteomes" id="UP000218677">
    <property type="component" value="Unassembled WGS sequence"/>
</dbReference>
<sequence length="395" mass="45648">MIFFYRLIFLDRLTFLDRSLTVSSSVQAQIERHEVDPSNGERLVAPVLLSRPEGCAYQVTYEVTTQSLYVEGHQERLEWSLVDDNSTLMLQWSQRSAPPLPALLAAIEGAFAFHPGTVELHLQLPSALHTTLCANGIAVKDPHGKLWAYAELFWQLPTLWLTSPSMRPYPQQPILENGKRHPRRPPRPSGTVYQRHIPWLNATLNFRVLDLELDLERFNRWMNDPVVAHFWEEQGDLQQHRKRLESTLQNPSVVPLIGCIDGEPFGYFETYWAKEDRIGAYYAADDFDRGWHVLIGEAAFRGRPYVAAWMPSISHYLFLDDCRTQRLVIEPRVDNAKMLRNLAQCGYAHVKAFDFPHKRAMLGMQLREHFFNERSWIPLPPHPGSAPRPDSRFTP</sequence>
<dbReference type="InterPro" id="IPR019432">
    <property type="entry name" value="Acyltransferase_MbtK/IucB-like"/>
</dbReference>
<protein>
    <submittedName>
        <fullName evidence="3">Acetyltransferase</fullName>
    </submittedName>
</protein>
<proteinExistence type="predicted"/>
<dbReference type="InterPro" id="IPR016181">
    <property type="entry name" value="Acyl_CoA_acyltransferase"/>
</dbReference>
<dbReference type="SMART" id="SM01006">
    <property type="entry name" value="AlcB"/>
    <property type="match status" value="1"/>
</dbReference>
<keyword evidence="4" id="KW-1185">Reference proteome</keyword>